<dbReference type="PANTHER" id="PTHR45947">
    <property type="entry name" value="SULFOQUINOVOSYL TRANSFERASE SQD2"/>
    <property type="match status" value="1"/>
</dbReference>
<dbReference type="CDD" id="cd03801">
    <property type="entry name" value="GT4_PimA-like"/>
    <property type="match status" value="1"/>
</dbReference>
<accession>A0ABQ2CZA6</accession>
<organism evidence="1 2">
    <name type="scientific">Deinococcus roseus</name>
    <dbReference type="NCBI Taxonomy" id="392414"/>
    <lineage>
        <taxon>Bacteria</taxon>
        <taxon>Thermotogati</taxon>
        <taxon>Deinococcota</taxon>
        <taxon>Deinococci</taxon>
        <taxon>Deinococcales</taxon>
        <taxon>Deinococcaceae</taxon>
        <taxon>Deinococcus</taxon>
    </lineage>
</organism>
<keyword evidence="2" id="KW-1185">Reference proteome</keyword>
<dbReference type="PANTHER" id="PTHR45947:SF3">
    <property type="entry name" value="SULFOQUINOVOSYL TRANSFERASE SQD2"/>
    <property type="match status" value="1"/>
</dbReference>
<reference evidence="2" key="1">
    <citation type="journal article" date="2019" name="Int. J. Syst. Evol. Microbiol.">
        <title>The Global Catalogue of Microorganisms (GCM) 10K type strain sequencing project: providing services to taxonomists for standard genome sequencing and annotation.</title>
        <authorList>
            <consortium name="The Broad Institute Genomics Platform"/>
            <consortium name="The Broad Institute Genome Sequencing Center for Infectious Disease"/>
            <person name="Wu L."/>
            <person name="Ma J."/>
        </authorList>
    </citation>
    <scope>NUCLEOTIDE SEQUENCE [LARGE SCALE GENOMIC DNA]</scope>
    <source>
        <strain evidence="2">JCM 14370</strain>
    </source>
</reference>
<dbReference type="SUPFAM" id="SSF53756">
    <property type="entry name" value="UDP-Glycosyltransferase/glycogen phosphorylase"/>
    <property type="match status" value="1"/>
</dbReference>
<gene>
    <name evidence="1" type="ORF">GCM10008938_21750</name>
</gene>
<dbReference type="RefSeq" id="WP_189002704.1">
    <property type="nucleotide sequence ID" value="NZ_BMOD01000006.1"/>
</dbReference>
<dbReference type="Gene3D" id="3.40.50.11090">
    <property type="match status" value="1"/>
</dbReference>
<sequence>MARINFVVPPIDEFKFTGGLLCIFEYANGLSELGHEVVVTPLYPSPHPKWFKPKFSIANPQTSSMKNSLLGVAKSLLDYSRSKDKNKVRAAVNNLLTHFTRYSGYSLRKGGYQQLFSGSTQKRDFDVVVATSFETAFVASAYYEANKIYFIQHYEPYFSVDLDDPWGAKIDAELSYFLDMNIVANSSWLAGTLKSKHNIDVFGVNPNAIDFEVFHPERSRTSDEFVVISYGGRLATWKGFKEAAEAIRIVRQTIPDLKWQVFGDALLPPDNDVAPYEALGFISGGTLRKAYSNADVCLCPSWYESFPLYPLEAMACGAVVVTTPFGTEDYATDGHNALFVPPKDSQAMADAIIRLYHDRKLLSQMRENGLKSSKEFTWTHAIRNMDQKIKAILHMDQAVDAVL</sequence>
<name>A0ABQ2CZA6_9DEIO</name>
<protein>
    <recommendedName>
        <fullName evidence="3">Glycosyl transferase family 1 domain-containing protein</fullName>
    </recommendedName>
</protein>
<dbReference type="EMBL" id="BMOD01000006">
    <property type="protein sequence ID" value="GGJ35344.1"/>
    <property type="molecule type" value="Genomic_DNA"/>
</dbReference>
<dbReference type="Gene3D" id="3.40.50.2000">
    <property type="entry name" value="Glycogen Phosphorylase B"/>
    <property type="match status" value="1"/>
</dbReference>
<dbReference type="InterPro" id="IPR050194">
    <property type="entry name" value="Glycosyltransferase_grp1"/>
</dbReference>
<dbReference type="Proteomes" id="UP000632222">
    <property type="component" value="Unassembled WGS sequence"/>
</dbReference>
<evidence type="ECO:0000313" key="2">
    <source>
        <dbReference type="Proteomes" id="UP000632222"/>
    </source>
</evidence>
<dbReference type="Pfam" id="PF13692">
    <property type="entry name" value="Glyco_trans_1_4"/>
    <property type="match status" value="1"/>
</dbReference>
<evidence type="ECO:0008006" key="3">
    <source>
        <dbReference type="Google" id="ProtNLM"/>
    </source>
</evidence>
<evidence type="ECO:0000313" key="1">
    <source>
        <dbReference type="EMBL" id="GGJ35344.1"/>
    </source>
</evidence>
<proteinExistence type="predicted"/>
<comment type="caution">
    <text evidence="1">The sequence shown here is derived from an EMBL/GenBank/DDBJ whole genome shotgun (WGS) entry which is preliminary data.</text>
</comment>